<dbReference type="InterPro" id="IPR000182">
    <property type="entry name" value="GNAT_dom"/>
</dbReference>
<evidence type="ECO:0000256" key="2">
    <source>
        <dbReference type="ARBA" id="ARBA00022692"/>
    </source>
</evidence>
<feature type="transmembrane region" description="Helical" evidence="6">
    <location>
        <begin position="498"/>
        <end position="519"/>
    </location>
</feature>
<accession>A0A5N5X431</accession>
<dbReference type="InterPro" id="IPR011701">
    <property type="entry name" value="MFS"/>
</dbReference>
<dbReference type="Gene3D" id="1.20.1250.20">
    <property type="entry name" value="MFS general substrate transporter like domains"/>
    <property type="match status" value="2"/>
</dbReference>
<feature type="compositionally biased region" description="Polar residues" evidence="5">
    <location>
        <begin position="241"/>
        <end position="250"/>
    </location>
</feature>
<organism evidence="9 10">
    <name type="scientific">Aspergillus leporis</name>
    <dbReference type="NCBI Taxonomy" id="41062"/>
    <lineage>
        <taxon>Eukaryota</taxon>
        <taxon>Fungi</taxon>
        <taxon>Dikarya</taxon>
        <taxon>Ascomycota</taxon>
        <taxon>Pezizomycotina</taxon>
        <taxon>Eurotiomycetes</taxon>
        <taxon>Eurotiomycetidae</taxon>
        <taxon>Eurotiales</taxon>
        <taxon>Aspergillaceae</taxon>
        <taxon>Aspergillus</taxon>
        <taxon>Aspergillus subgen. Circumdati</taxon>
    </lineage>
</organism>
<feature type="region of interest" description="Disordered" evidence="5">
    <location>
        <begin position="227"/>
        <end position="253"/>
    </location>
</feature>
<dbReference type="SUPFAM" id="SSF55729">
    <property type="entry name" value="Acyl-CoA N-acyltransferases (Nat)"/>
    <property type="match status" value="1"/>
</dbReference>
<comment type="subcellular location">
    <subcellularLocation>
        <location evidence="1">Membrane</location>
        <topology evidence="1">Multi-pass membrane protein</topology>
    </subcellularLocation>
</comment>
<dbReference type="Pfam" id="PF07690">
    <property type="entry name" value="MFS_1"/>
    <property type="match status" value="2"/>
</dbReference>
<feature type="transmembrane region" description="Helical" evidence="6">
    <location>
        <begin position="383"/>
        <end position="403"/>
    </location>
</feature>
<evidence type="ECO:0000256" key="4">
    <source>
        <dbReference type="ARBA" id="ARBA00023136"/>
    </source>
</evidence>
<dbReference type="SUPFAM" id="SSF103473">
    <property type="entry name" value="MFS general substrate transporter"/>
    <property type="match status" value="2"/>
</dbReference>
<keyword evidence="10" id="KW-1185">Reference proteome</keyword>
<feature type="transmembrane region" description="Helical" evidence="6">
    <location>
        <begin position="664"/>
        <end position="688"/>
    </location>
</feature>
<dbReference type="OrthoDB" id="4078873at2759"/>
<dbReference type="FunFam" id="1.20.1250.20:FF:000302">
    <property type="entry name" value="MFS siderochrome iron transporter MirB"/>
    <property type="match status" value="1"/>
</dbReference>
<evidence type="ECO:0000256" key="5">
    <source>
        <dbReference type="SAM" id="MobiDB-lite"/>
    </source>
</evidence>
<dbReference type="Gene3D" id="3.40.630.30">
    <property type="match status" value="1"/>
</dbReference>
<dbReference type="Pfam" id="PF13302">
    <property type="entry name" value="Acetyltransf_3"/>
    <property type="match status" value="1"/>
</dbReference>
<keyword evidence="3 6" id="KW-1133">Transmembrane helix</keyword>
<keyword evidence="2 6" id="KW-0812">Transmembrane</keyword>
<dbReference type="FunFam" id="1.20.1250.20:FF:000381">
    <property type="entry name" value="Siderophore iron transporter mirB"/>
    <property type="match status" value="1"/>
</dbReference>
<dbReference type="GO" id="GO:0005886">
    <property type="term" value="C:plasma membrane"/>
    <property type="evidence" value="ECO:0007669"/>
    <property type="project" value="TreeGrafter"/>
</dbReference>
<feature type="domain" description="N-acetyltransferase" evidence="8">
    <location>
        <begin position="14"/>
        <end position="197"/>
    </location>
</feature>
<sequence>MTIKTQATLRTARLELVPLRPEHRDFTVKLDMDSDVMRYIGYGKPLDVKHAIEVHKWLLQSATFVSGFGCWAGFAGGDFVGWWILAPSSNNDTPQQFSTERAEFGYRLLPKFWRKGYAKEGSRELLRHSFQDLGLSEVFGETMAVNVASRATMAACGLKHACTFYNKYDSPPPGIEEGEPFVACPLRLHLVNSTTMAILNKFPLLVRWKTAKDQEETPVAVNMVTPNDKEAGVDSSYDHPASNNYDNPNAPSEEAQAGVQKIQAVTLAWSNKSLVAIFLLYLFVPVAHVPCPLWLLFLTNGFKNAILYSLTPYATSSFSSHSLLTVIEIVASAMAAALYIPVAKMLDVWGRAEGFLVMLGFSTLGLILMAVSKNLPTFCAAQVFYTVGFGGLNYCMVVIAADVTNLKNRGIAFAWTSSPYMITAFAGSKAAEGFLKNVSWRWGFGAFAIIVPIVALPIYLVLKLNLLPGVVLFAGGLTVFLLPFTLATSAPKGWQTDYIIAMIVVGVVVLALFALYQVYLAPTPFLKSRFLFDRTVMGACLLDFTYQMSYYCWNSYFSSFLQVVNNLTVAEAGYVGSTFQVVSGVLLFIVGYLIRRTGYFRWLLIIGVPLYIFAQGLMIHFRQPNGYIGYIVMCEIFISVGGSVFILCMQLAVLAAVDHQHVAAALAVLFVFGTIGGAIGNAISGAIWTNTFSKALMRYLPESAQGQVAAIMGSLPVQLSYPVNSPERLGIQRAYGYAQTRMLAAGTGLMALSFIWVFMMRNYNVKKMTQTKGVVF</sequence>
<feature type="transmembrane region" description="Helical" evidence="6">
    <location>
        <begin position="318"/>
        <end position="340"/>
    </location>
</feature>
<feature type="transmembrane region" description="Helical" evidence="6">
    <location>
        <begin position="440"/>
        <end position="462"/>
    </location>
</feature>
<dbReference type="GO" id="GO:0022857">
    <property type="term" value="F:transmembrane transporter activity"/>
    <property type="evidence" value="ECO:0007669"/>
    <property type="project" value="InterPro"/>
</dbReference>
<feature type="transmembrane region" description="Helical" evidence="6">
    <location>
        <begin position="601"/>
        <end position="621"/>
    </location>
</feature>
<feature type="transmembrane region" description="Helical" evidence="6">
    <location>
        <begin position="274"/>
        <end position="298"/>
    </location>
</feature>
<feature type="transmembrane region" description="Helical" evidence="6">
    <location>
        <begin position="352"/>
        <end position="371"/>
    </location>
</feature>
<evidence type="ECO:0000259" key="7">
    <source>
        <dbReference type="PROSITE" id="PS50850"/>
    </source>
</evidence>
<protein>
    <submittedName>
        <fullName evidence="9">GNAT domain-containing protein</fullName>
    </submittedName>
</protein>
<feature type="domain" description="Major facilitator superfamily (MFS) profile" evidence="7">
    <location>
        <begin position="289"/>
        <end position="763"/>
    </location>
</feature>
<feature type="transmembrane region" description="Helical" evidence="6">
    <location>
        <begin position="573"/>
        <end position="594"/>
    </location>
</feature>
<dbReference type="InterPro" id="IPR020846">
    <property type="entry name" value="MFS_dom"/>
</dbReference>
<feature type="transmembrane region" description="Helical" evidence="6">
    <location>
        <begin position="469"/>
        <end position="486"/>
    </location>
</feature>
<dbReference type="PANTHER" id="PTHR23501">
    <property type="entry name" value="MAJOR FACILITATOR SUPERFAMILY"/>
    <property type="match status" value="1"/>
</dbReference>
<dbReference type="Proteomes" id="UP000326565">
    <property type="component" value="Unassembled WGS sequence"/>
</dbReference>
<evidence type="ECO:0000256" key="6">
    <source>
        <dbReference type="SAM" id="Phobius"/>
    </source>
</evidence>
<gene>
    <name evidence="9" type="ORF">BDV29DRAFT_200814</name>
</gene>
<evidence type="ECO:0000256" key="1">
    <source>
        <dbReference type="ARBA" id="ARBA00004141"/>
    </source>
</evidence>
<dbReference type="PROSITE" id="PS50850">
    <property type="entry name" value="MFS"/>
    <property type="match status" value="1"/>
</dbReference>
<reference evidence="9 10" key="1">
    <citation type="submission" date="2019-04" db="EMBL/GenBank/DDBJ databases">
        <title>Friends and foes A comparative genomics study of 23 Aspergillus species from section Flavi.</title>
        <authorList>
            <consortium name="DOE Joint Genome Institute"/>
            <person name="Kjaerbolling I."/>
            <person name="Vesth T."/>
            <person name="Frisvad J.C."/>
            <person name="Nybo J.L."/>
            <person name="Theobald S."/>
            <person name="Kildgaard S."/>
            <person name="Isbrandt T."/>
            <person name="Kuo A."/>
            <person name="Sato A."/>
            <person name="Lyhne E.K."/>
            <person name="Kogle M.E."/>
            <person name="Wiebenga A."/>
            <person name="Kun R.S."/>
            <person name="Lubbers R.J."/>
            <person name="Makela M.R."/>
            <person name="Barry K."/>
            <person name="Chovatia M."/>
            <person name="Clum A."/>
            <person name="Daum C."/>
            <person name="Haridas S."/>
            <person name="He G."/>
            <person name="LaButti K."/>
            <person name="Lipzen A."/>
            <person name="Mondo S."/>
            <person name="Riley R."/>
            <person name="Salamov A."/>
            <person name="Simmons B.A."/>
            <person name="Magnuson J.K."/>
            <person name="Henrissat B."/>
            <person name="Mortensen U.H."/>
            <person name="Larsen T.O."/>
            <person name="Devries R.P."/>
            <person name="Grigoriev I.V."/>
            <person name="Machida M."/>
            <person name="Baker S.E."/>
            <person name="Andersen M.R."/>
        </authorList>
    </citation>
    <scope>NUCLEOTIDE SEQUENCE [LARGE SCALE GENOMIC DNA]</scope>
    <source>
        <strain evidence="9 10">CBS 151.66</strain>
    </source>
</reference>
<evidence type="ECO:0000259" key="8">
    <source>
        <dbReference type="PROSITE" id="PS51186"/>
    </source>
</evidence>
<evidence type="ECO:0000313" key="10">
    <source>
        <dbReference type="Proteomes" id="UP000326565"/>
    </source>
</evidence>
<name>A0A5N5X431_9EURO</name>
<keyword evidence="4 6" id="KW-0472">Membrane</keyword>
<dbReference type="PANTHER" id="PTHR23501:SF50">
    <property type="entry name" value="MFS SIDEROCHROME IRON TRANSPORTER MIRB (AFU_ORTHOLOGUE AFUA_3G03640)-RELATED"/>
    <property type="match status" value="1"/>
</dbReference>
<feature type="transmembrane region" description="Helical" evidence="6">
    <location>
        <begin position="410"/>
        <end position="428"/>
    </location>
</feature>
<feature type="transmembrane region" description="Helical" evidence="6">
    <location>
        <begin position="627"/>
        <end position="657"/>
    </location>
</feature>
<evidence type="ECO:0000256" key="3">
    <source>
        <dbReference type="ARBA" id="ARBA00022989"/>
    </source>
</evidence>
<proteinExistence type="predicted"/>
<evidence type="ECO:0000313" key="9">
    <source>
        <dbReference type="EMBL" id="KAB8075481.1"/>
    </source>
</evidence>
<dbReference type="InterPro" id="IPR016181">
    <property type="entry name" value="Acyl_CoA_acyltransferase"/>
</dbReference>
<feature type="transmembrane region" description="Helical" evidence="6">
    <location>
        <begin position="742"/>
        <end position="759"/>
    </location>
</feature>
<dbReference type="GO" id="GO:0016747">
    <property type="term" value="F:acyltransferase activity, transferring groups other than amino-acyl groups"/>
    <property type="evidence" value="ECO:0007669"/>
    <property type="project" value="InterPro"/>
</dbReference>
<dbReference type="EMBL" id="ML732193">
    <property type="protein sequence ID" value="KAB8075481.1"/>
    <property type="molecule type" value="Genomic_DNA"/>
</dbReference>
<dbReference type="PROSITE" id="PS51186">
    <property type="entry name" value="GNAT"/>
    <property type="match status" value="1"/>
</dbReference>
<dbReference type="AlphaFoldDB" id="A0A5N5X431"/>
<feature type="transmembrane region" description="Helical" evidence="6">
    <location>
        <begin position="531"/>
        <end position="553"/>
    </location>
</feature>
<dbReference type="InterPro" id="IPR036259">
    <property type="entry name" value="MFS_trans_sf"/>
</dbReference>